<sequence>MHRTGLIAGLALGTAALLAVTACAPRDGGSGTTAAPISADQLVASLPAATTAVDEVTWSVVEGEPATLDPGASATVITPNLCDNLLALQPDFSIEAGVATSAEWVDPVTFVIDLRDDVTFWDGTPMTAADVVYSLQRNQNPASQWYAAFVLISSIEQTGDHQVTVRFTAPDLGFRDAIAGGGGAVISKAFGEAAGPALGTSDAGLMCTGPYELAEGGWTPGSEIVTTANPDYWGGAPLVETLRYVFVTDGSTLTTALTEGEIDGAYNVSPGSRSAFEADGAGSLILGPSTASFSFGPATSEGPAANPQIRQALSLAIDREQYLDTVLNGLGEVQKTIVPPFTFGQTEAHDIYQAGYDALATPEVDLEAATALVEESGEDVSQPIVLAVPAGAKEFQQTAAIVQGAGQSIGLTVEINEMQPADFGAMFYDPAARDGIDLVATQGYLETPGVLGYPSLFMLPEDQGGVFNWSGYSNDEVTAHMNAARTATDPETAADEFVAAQAIFAPDQLQVTLAGSYQLTYLSDDLTGAVTSIAIFSSPWALHLGAK</sequence>
<dbReference type="Proteomes" id="UP000831775">
    <property type="component" value="Chromosome"/>
</dbReference>
<keyword evidence="3 4" id="KW-0732">Signal</keyword>
<dbReference type="Gene3D" id="3.10.105.10">
    <property type="entry name" value="Dipeptide-binding Protein, Domain 3"/>
    <property type="match status" value="1"/>
</dbReference>
<dbReference type="PANTHER" id="PTHR30290">
    <property type="entry name" value="PERIPLASMIC BINDING COMPONENT OF ABC TRANSPORTER"/>
    <property type="match status" value="1"/>
</dbReference>
<evidence type="ECO:0000256" key="4">
    <source>
        <dbReference type="SAM" id="SignalP"/>
    </source>
</evidence>
<evidence type="ECO:0000313" key="6">
    <source>
        <dbReference type="EMBL" id="UOQ61225.1"/>
    </source>
</evidence>
<evidence type="ECO:0000256" key="3">
    <source>
        <dbReference type="ARBA" id="ARBA00022729"/>
    </source>
</evidence>
<dbReference type="Pfam" id="PF00496">
    <property type="entry name" value="SBP_bac_5"/>
    <property type="match status" value="1"/>
</dbReference>
<dbReference type="SUPFAM" id="SSF53850">
    <property type="entry name" value="Periplasmic binding protein-like II"/>
    <property type="match status" value="1"/>
</dbReference>
<comment type="similarity">
    <text evidence="1">Belongs to the bacterial solute-binding protein 5 family.</text>
</comment>
<dbReference type="PROSITE" id="PS51257">
    <property type="entry name" value="PROKAR_LIPOPROTEIN"/>
    <property type="match status" value="1"/>
</dbReference>
<dbReference type="InterPro" id="IPR030678">
    <property type="entry name" value="Peptide/Ni-bd"/>
</dbReference>
<proteinExistence type="inferred from homology"/>
<evidence type="ECO:0000313" key="7">
    <source>
        <dbReference type="Proteomes" id="UP000831775"/>
    </source>
</evidence>
<evidence type="ECO:0000256" key="1">
    <source>
        <dbReference type="ARBA" id="ARBA00005695"/>
    </source>
</evidence>
<keyword evidence="2" id="KW-0813">Transport</keyword>
<dbReference type="Gene3D" id="3.40.190.10">
    <property type="entry name" value="Periplasmic binding protein-like II"/>
    <property type="match status" value="1"/>
</dbReference>
<protein>
    <submittedName>
        <fullName evidence="6">ABC transporter substrate-binding protein</fullName>
    </submittedName>
</protein>
<dbReference type="InterPro" id="IPR000914">
    <property type="entry name" value="SBP_5_dom"/>
</dbReference>
<keyword evidence="7" id="KW-1185">Reference proteome</keyword>
<dbReference type="PANTHER" id="PTHR30290:SF9">
    <property type="entry name" value="OLIGOPEPTIDE-BINDING PROTEIN APPA"/>
    <property type="match status" value="1"/>
</dbReference>
<dbReference type="RefSeq" id="WP_244687506.1">
    <property type="nucleotide sequence ID" value="NZ_CP095043.1"/>
</dbReference>
<organism evidence="6 7">
    <name type="scientific">Leucobacter rhizosphaerae</name>
    <dbReference type="NCBI Taxonomy" id="2932245"/>
    <lineage>
        <taxon>Bacteria</taxon>
        <taxon>Bacillati</taxon>
        <taxon>Actinomycetota</taxon>
        <taxon>Actinomycetes</taxon>
        <taxon>Micrococcales</taxon>
        <taxon>Microbacteriaceae</taxon>
        <taxon>Leucobacter</taxon>
    </lineage>
</organism>
<gene>
    <name evidence="6" type="ORF">MUN76_04455</name>
</gene>
<feature type="chain" id="PRO_5046564722" evidence="4">
    <location>
        <begin position="25"/>
        <end position="547"/>
    </location>
</feature>
<dbReference type="EMBL" id="CP095043">
    <property type="protein sequence ID" value="UOQ61225.1"/>
    <property type="molecule type" value="Genomic_DNA"/>
</dbReference>
<feature type="domain" description="Solute-binding protein family 5" evidence="5">
    <location>
        <begin position="95"/>
        <end position="446"/>
    </location>
</feature>
<name>A0ABY4FY68_9MICO</name>
<evidence type="ECO:0000256" key="2">
    <source>
        <dbReference type="ARBA" id="ARBA00022448"/>
    </source>
</evidence>
<feature type="signal peptide" evidence="4">
    <location>
        <begin position="1"/>
        <end position="24"/>
    </location>
</feature>
<dbReference type="PIRSF" id="PIRSF002741">
    <property type="entry name" value="MppA"/>
    <property type="match status" value="1"/>
</dbReference>
<reference evidence="6 7" key="1">
    <citation type="submission" date="2022-04" db="EMBL/GenBank/DDBJ databases">
        <title>Leucobacter sp. isolated from rhizosphere of onion.</title>
        <authorList>
            <person name="Won M."/>
            <person name="Lee C.-M."/>
            <person name="Woen H.-Y."/>
            <person name="Kwon S.-W."/>
        </authorList>
    </citation>
    <scope>NUCLEOTIDE SEQUENCE [LARGE SCALE GENOMIC DNA]</scope>
    <source>
        <strain evidence="6 7">H25R-14</strain>
    </source>
</reference>
<accession>A0ABY4FY68</accession>
<evidence type="ECO:0000259" key="5">
    <source>
        <dbReference type="Pfam" id="PF00496"/>
    </source>
</evidence>
<dbReference type="CDD" id="cd00995">
    <property type="entry name" value="PBP2_NikA_DppA_OppA_like"/>
    <property type="match status" value="1"/>
</dbReference>
<dbReference type="InterPro" id="IPR039424">
    <property type="entry name" value="SBP_5"/>
</dbReference>